<geneLocation type="plasmid" evidence="1 2">
    <name>p42d</name>
</geneLocation>
<evidence type="ECO:0000313" key="1">
    <source>
        <dbReference type="EMBL" id="AAM54895.1"/>
    </source>
</evidence>
<keyword evidence="1" id="KW-0614">Plasmid</keyword>
<evidence type="ECO:0000313" key="2">
    <source>
        <dbReference type="Proteomes" id="UP000001936"/>
    </source>
</evidence>
<protein>
    <submittedName>
        <fullName evidence="1">Excisonase protein</fullName>
    </submittedName>
</protein>
<dbReference type="HOGENOM" id="CLU_106726_4_1_5"/>
<organism evidence="1 2">
    <name type="scientific">Rhizobium etli (strain ATCC 51251 / DSM 11541 / JCM 21823 / NBRC 15573 / CFN 42)</name>
    <dbReference type="NCBI Taxonomy" id="347834"/>
    <lineage>
        <taxon>Bacteria</taxon>
        <taxon>Pseudomonadati</taxon>
        <taxon>Pseudomonadota</taxon>
        <taxon>Alphaproteobacteria</taxon>
        <taxon>Hyphomicrobiales</taxon>
        <taxon>Rhizobiaceae</taxon>
        <taxon>Rhizobium/Agrobacterium group</taxon>
        <taxon>Rhizobium</taxon>
    </lineage>
</organism>
<reference evidence="2" key="2">
    <citation type="journal article" date="2006" name="Proc. Natl. Acad. Sci. U.S.A.">
        <title>The partitioned Rhizobium etli genome: genetic and metabolic redundancy in seven interacting replicons.</title>
        <authorList>
            <person name="Gonzalez V."/>
            <person name="Santamaria R.I."/>
            <person name="Bustos P."/>
            <person name="Hernandez-Gonzalez I."/>
            <person name="Medrano-Soto A."/>
            <person name="Moreno-Hagelsieb G."/>
            <person name="Janga S.C."/>
            <person name="Ramirez M.A."/>
            <person name="Jimenez-Jacinto V."/>
            <person name="Collado-Vides J."/>
            <person name="Davila G."/>
        </authorList>
    </citation>
    <scope>NUCLEOTIDE SEQUENCE [LARGE SCALE GENOMIC DNA]</scope>
    <source>
        <strain evidence="2">ATCC 51251 / DSM 11541 / JCM 21823 / NBRC 15573 / CFN 42</strain>
    </source>
</reference>
<keyword evidence="2" id="KW-1185">Reference proteome</keyword>
<name>Q8KL57_RHIEC</name>
<sequence>MHDHIESGALAVGGNPRFKWSSSFAARSYGAQKSEMESGRYFSYCSYERLALYTWSEVFAMTSHVLQFTKLSDRDRKAVAPMPNLAEGDQLELRIRREGGQLQTLSLPASALAPVEALLEHLLRGKRVAVLTEDQELSPTDASTILGISRPLVVLRMDRGDLPFRYVGKHRRAKLKDVLALKVKLDARQKSLDALAEDTEDLIVNHGL</sequence>
<dbReference type="AlphaFoldDB" id="Q8KL57"/>
<dbReference type="Proteomes" id="UP000001936">
    <property type="component" value="Plasmid p42d"/>
</dbReference>
<proteinExistence type="predicted"/>
<accession>Q8KL57</accession>
<dbReference type="KEGG" id="ret:RHE_PD00155"/>
<dbReference type="EMBL" id="U80928">
    <property type="protein sequence ID" value="AAM54895.1"/>
    <property type="molecule type" value="Genomic_DNA"/>
</dbReference>
<reference evidence="2" key="1">
    <citation type="journal article" date="2003" name="Genome Biol.">
        <title>The mosaic structure of the symbiotic plasmid of Rhizobium etli CFN42 and its relation to other symbiotic genome compartments.</title>
        <authorList>
            <person name="Gonzalez V."/>
            <person name="Bustos P."/>
            <person name="Ramirez-Romero M.A."/>
            <person name="Medrano-Soto A."/>
            <person name="Salgado H."/>
            <person name="Hernandez-Gonzalez I."/>
            <person name="Hernandez-Celis J.C."/>
            <person name="Quintero V."/>
            <person name="Moreno-Hagelsieb G."/>
            <person name="Girard L."/>
            <person name="Rodriguez O."/>
            <person name="Flores M."/>
            <person name="Cevallos M.A."/>
            <person name="Collado-Vides J."/>
            <person name="Romero D."/>
            <person name="Davila G."/>
        </authorList>
    </citation>
    <scope>NUCLEOTIDE SEQUENCE [LARGE SCALE GENOMIC DNA]</scope>
    <source>
        <strain evidence="2">ATCC 51251 / DSM 11541 / JCM 21823 / NBRC 15573 / CFN 42</strain>
    </source>
</reference>
<gene>
    <name evidence="1" type="ordered locus">RHE_PD00155</name>
</gene>